<dbReference type="EMBL" id="JAELVM010000003">
    <property type="protein sequence ID" value="MBL1223253.1"/>
    <property type="molecule type" value="Genomic_DNA"/>
</dbReference>
<reference evidence="1 2" key="1">
    <citation type="submission" date="2020-12" db="EMBL/GenBank/DDBJ databases">
        <title>Chryseobacterium endoalhailicus sp. nov., isolated from seed of leguminous plant.</title>
        <authorList>
            <person name="Zhang X."/>
        </authorList>
    </citation>
    <scope>NUCLEOTIDE SEQUENCE [LARGE SCALE GENOMIC DNA]</scope>
    <source>
        <strain evidence="1 2">L7</strain>
    </source>
</reference>
<proteinExistence type="predicted"/>
<comment type="caution">
    <text evidence="1">The sequence shown here is derived from an EMBL/GenBank/DDBJ whole genome shotgun (WGS) entry which is preliminary data.</text>
</comment>
<gene>
    <name evidence="1" type="ORF">JET18_20590</name>
</gene>
<evidence type="ECO:0000313" key="1">
    <source>
        <dbReference type="EMBL" id="MBL1223253.1"/>
    </source>
</evidence>
<dbReference type="Proteomes" id="UP000661696">
    <property type="component" value="Unassembled WGS sequence"/>
</dbReference>
<accession>A0ABS1QKV1</accession>
<dbReference type="InterPro" id="IPR025366">
    <property type="entry name" value="DUF4270"/>
</dbReference>
<dbReference type="Pfam" id="PF14092">
    <property type="entry name" value="DUF4270"/>
    <property type="match status" value="1"/>
</dbReference>
<evidence type="ECO:0000313" key="2">
    <source>
        <dbReference type="Proteomes" id="UP000661696"/>
    </source>
</evidence>
<dbReference type="RefSeq" id="WP_202094325.1">
    <property type="nucleotide sequence ID" value="NZ_JAELVM010000003.1"/>
</dbReference>
<protein>
    <submittedName>
        <fullName evidence="1">DUF4270 domain-containing protein</fullName>
    </submittedName>
</protein>
<name>A0ABS1QKV1_9FLAO</name>
<organism evidence="1 2">
    <name type="scientific">Chryseobacterium endalhagicum</name>
    <dbReference type="NCBI Taxonomy" id="2797638"/>
    <lineage>
        <taxon>Bacteria</taxon>
        <taxon>Pseudomonadati</taxon>
        <taxon>Bacteroidota</taxon>
        <taxon>Flavobacteriia</taxon>
        <taxon>Flavobacteriales</taxon>
        <taxon>Weeksellaceae</taxon>
        <taxon>Chryseobacterium group</taxon>
        <taxon>Chryseobacterium</taxon>
    </lineage>
</organism>
<keyword evidence="2" id="KW-1185">Reference proteome</keyword>
<sequence length="543" mass="60104">MTHTVKRTLAMLFVAVFGSTLLYNCEPELDSLGEQLFLDGAAEGNVTSYDLIAYNVNNNDSIRSDAGRLVSQVSTTGSSLSLAVLGAFNEPQFGMQKASYLTQLRMSTDNFDFGKTPKVDSVVLVMKPYISSAADSIVTRPLKDENILIGTENVAVSTDIKTYPTDFSFKYGKTKLGSGGSHSLMHINVDEITTFLDGNSDAFRYSNASVSTGESLGSGILEGRVTAKTITKKSDNSTVFTSEPGLRIRLKNDFFQTKILDKNGKPELMDAANFTRYFKGIRLSVTDTDGYLLQMAPDNMEIIMYYTNEKDTNGTITRPQSTFKLLLTGSLGNARLGQYEYNRIGSAWNTAKDMINTTTGDPKLYLQGMGGPSVRVKIPDETITELKKQYNEKKAAIVSAKIRIYTDAASWSNKYKKIADNFTLLFLTETATGSGVFTPKEFLADTSVGFTWLRSYDLDKNPSYYEFTVTKTVKDIVEPAEDGTTKTNKLLLLNIGKFVMSDTAPLGYRYTKRAFETERGVYVGSDKTNPKRIQLRVIYGTKQ</sequence>